<dbReference type="PANTHER" id="PTHR35811:SF1">
    <property type="entry name" value="HTH OST-TYPE DOMAIN-CONTAINING PROTEIN"/>
    <property type="match status" value="1"/>
</dbReference>
<organism evidence="3 4">
    <name type="scientific">Sphingomonas japonica</name>
    <dbReference type="NCBI Taxonomy" id="511662"/>
    <lineage>
        <taxon>Bacteria</taxon>
        <taxon>Pseudomonadati</taxon>
        <taxon>Pseudomonadota</taxon>
        <taxon>Alphaproteobacteria</taxon>
        <taxon>Sphingomonadales</taxon>
        <taxon>Sphingomonadaceae</taxon>
        <taxon>Sphingomonas</taxon>
    </lineage>
</organism>
<dbReference type="Pfam" id="PF12872">
    <property type="entry name" value="OST-HTH"/>
    <property type="match status" value="1"/>
</dbReference>
<dbReference type="Gene3D" id="3.30.420.610">
    <property type="entry name" value="LOTUS domain-like"/>
    <property type="match status" value="1"/>
</dbReference>
<dbReference type="InterPro" id="IPR021139">
    <property type="entry name" value="NYN"/>
</dbReference>
<dbReference type="InterPro" id="IPR025605">
    <property type="entry name" value="OST-HTH/LOTUS_dom"/>
</dbReference>
<accession>A0ABX0U3N1</accession>
<keyword evidence="4" id="KW-1185">Reference proteome</keyword>
<proteinExistence type="predicted"/>
<gene>
    <name evidence="3" type="ORF">FHT01_002682</name>
</gene>
<dbReference type="EMBL" id="JAASQP010000001">
    <property type="protein sequence ID" value="NIJ25140.1"/>
    <property type="molecule type" value="Genomic_DNA"/>
</dbReference>
<dbReference type="Gene3D" id="3.40.50.1010">
    <property type="entry name" value="5'-nuclease"/>
    <property type="match status" value="1"/>
</dbReference>
<evidence type="ECO:0000259" key="2">
    <source>
        <dbReference type="PROSITE" id="PS51644"/>
    </source>
</evidence>
<comment type="caution">
    <text evidence="3">The sequence shown here is derived from an EMBL/GenBank/DDBJ whole genome shotgun (WGS) entry which is preliminary data.</text>
</comment>
<dbReference type="Pfam" id="PF01936">
    <property type="entry name" value="NYN"/>
    <property type="match status" value="1"/>
</dbReference>
<protein>
    <submittedName>
        <fullName evidence="3">Uncharacterized LabA/DUF88 family protein</fullName>
    </submittedName>
</protein>
<evidence type="ECO:0000313" key="4">
    <source>
        <dbReference type="Proteomes" id="UP000788153"/>
    </source>
</evidence>
<dbReference type="Proteomes" id="UP000788153">
    <property type="component" value="Unassembled WGS sequence"/>
</dbReference>
<reference evidence="3 4" key="1">
    <citation type="submission" date="2020-03" db="EMBL/GenBank/DDBJ databases">
        <title>Genomic Encyclopedia of Type Strains, Phase IV (KMG-IV): sequencing the most valuable type-strain genomes for metagenomic binning, comparative biology and taxonomic classification.</title>
        <authorList>
            <person name="Goeker M."/>
        </authorList>
    </citation>
    <scope>NUCLEOTIDE SEQUENCE [LARGE SCALE GENOMIC DNA]</scope>
    <source>
        <strain evidence="3 4">DSM 22753</strain>
    </source>
</reference>
<evidence type="ECO:0000313" key="3">
    <source>
        <dbReference type="EMBL" id="NIJ25140.1"/>
    </source>
</evidence>
<dbReference type="InterPro" id="IPR041966">
    <property type="entry name" value="LOTUS-like"/>
</dbReference>
<feature type="region of interest" description="Disordered" evidence="1">
    <location>
        <begin position="158"/>
        <end position="181"/>
    </location>
</feature>
<evidence type="ECO:0000256" key="1">
    <source>
        <dbReference type="SAM" id="MobiDB-lite"/>
    </source>
</evidence>
<dbReference type="CDD" id="cd10146">
    <property type="entry name" value="LabA_like_C"/>
    <property type="match status" value="1"/>
</dbReference>
<dbReference type="RefSeq" id="WP_140047599.1">
    <property type="nucleotide sequence ID" value="NZ_BAAAEV010000001.1"/>
</dbReference>
<dbReference type="CDD" id="cd11297">
    <property type="entry name" value="PIN_LabA-like_N_1"/>
    <property type="match status" value="1"/>
</dbReference>
<name>A0ABX0U3N1_9SPHN</name>
<sequence length="255" mass="28182">MLINNTANAPTGNIALLIDADNASHVHLDPVLTVLAELGTVNVRRAYGNWKKPGLKNWADLSLRHGIEPYQQFDITKGKNATDMKMTIDAMDLLFRGRITGFGIMSSDSDFMPLAQRIRQEGIPVYGFGTERTPSGFRESCTRFIDVAKLGEDVSTMPLPPAIGRNETAAAEPPKSNSKQKVDSDLVKLLIDAYSASKQDAKKFASLSEVGQRAGNRSSFDTRNYGFARLSDLIEAVPNFQVERRDNGVFVKRMR</sequence>
<dbReference type="PROSITE" id="PS51644">
    <property type="entry name" value="HTH_OST"/>
    <property type="match status" value="1"/>
</dbReference>
<feature type="domain" description="HTH OST-type" evidence="2">
    <location>
        <begin position="182"/>
        <end position="255"/>
    </location>
</feature>
<dbReference type="PANTHER" id="PTHR35811">
    <property type="entry name" value="SLR1870 PROTEIN"/>
    <property type="match status" value="1"/>
</dbReference>